<sequence>MKLNLIPKNEIYFALFNKASENLAEAATLLCESFRYPEKAAEYSKAINDLEHKGDEIVTEISGQLEKTFVTPFDSEDIHELNSTIDSILDSVDSISERINLYNVKAIPKAAIELAQEITNSSKLLASLTGCLKKMHCDHKLTVEIKNSEQAADKIFRKAIAALFVNGADVLEVIKWKDIYEGLEDTVDFCHEAAIMIEGIILKHA</sequence>
<dbReference type="EMBL" id="PFNG01000166">
    <property type="protein sequence ID" value="PIZ37714.1"/>
    <property type="molecule type" value="Genomic_DNA"/>
</dbReference>
<comment type="similarity">
    <text evidence="1">Belongs to the UPF0111 family.</text>
</comment>
<gene>
    <name evidence="2" type="ORF">COY37_07100</name>
</gene>
<proteinExistence type="inferred from homology"/>
<dbReference type="Gene3D" id="1.20.58.220">
    <property type="entry name" value="Phosphate transport system protein phou homolog 2, domain 2"/>
    <property type="match status" value="1"/>
</dbReference>
<comment type="caution">
    <text evidence="2">The sequence shown here is derived from an EMBL/GenBank/DDBJ whole genome shotgun (WGS) entry which is preliminary data.</text>
</comment>
<dbReference type="RefSeq" id="WP_286679112.1">
    <property type="nucleotide sequence ID" value="NZ_MNXI01000128.1"/>
</dbReference>
<accession>A0A2M7T7B1</accession>
<evidence type="ECO:0000313" key="3">
    <source>
        <dbReference type="Proteomes" id="UP000230956"/>
    </source>
</evidence>
<dbReference type="PANTHER" id="PTHR37298">
    <property type="entry name" value="UPF0111 PROTEIN YKAA"/>
    <property type="match status" value="1"/>
</dbReference>
<dbReference type="AlphaFoldDB" id="A0A2M7T7B1"/>
<reference evidence="3" key="1">
    <citation type="submission" date="2017-09" db="EMBL/GenBank/DDBJ databases">
        <title>Depth-based differentiation of microbial function through sediment-hosted aquifers and enrichment of novel symbionts in the deep terrestrial subsurface.</title>
        <authorList>
            <person name="Probst A.J."/>
            <person name="Ladd B."/>
            <person name="Jarett J.K."/>
            <person name="Geller-Mcgrath D.E."/>
            <person name="Sieber C.M.K."/>
            <person name="Emerson J.B."/>
            <person name="Anantharaman K."/>
            <person name="Thomas B.C."/>
            <person name="Malmstrom R."/>
            <person name="Stieglmeier M."/>
            <person name="Klingl A."/>
            <person name="Woyke T."/>
            <person name="Ryan C.M."/>
            <person name="Banfield J.F."/>
        </authorList>
    </citation>
    <scope>NUCLEOTIDE SEQUENCE [LARGE SCALE GENOMIC DNA]</scope>
</reference>
<dbReference type="Pfam" id="PF01865">
    <property type="entry name" value="PhoU_div"/>
    <property type="match status" value="1"/>
</dbReference>
<dbReference type="InterPro" id="IPR038078">
    <property type="entry name" value="PhoU-like_sf"/>
</dbReference>
<evidence type="ECO:0000256" key="1">
    <source>
        <dbReference type="ARBA" id="ARBA00008591"/>
    </source>
</evidence>
<dbReference type="PANTHER" id="PTHR37298:SF1">
    <property type="entry name" value="UPF0111 PROTEIN YKAA"/>
    <property type="match status" value="1"/>
</dbReference>
<dbReference type="InterPro" id="IPR018445">
    <property type="entry name" value="Put_Phosphate_transp_reg"/>
</dbReference>
<evidence type="ECO:0000313" key="2">
    <source>
        <dbReference type="EMBL" id="PIZ37714.1"/>
    </source>
</evidence>
<name>A0A2M7T7B1_9ACTN</name>
<organism evidence="2 3">
    <name type="scientific">Candidatus Aquicultor secundus</name>
    <dbReference type="NCBI Taxonomy" id="1973895"/>
    <lineage>
        <taxon>Bacteria</taxon>
        <taxon>Bacillati</taxon>
        <taxon>Actinomycetota</taxon>
        <taxon>Candidatus Aquicultoria</taxon>
        <taxon>Candidatus Aquicultorales</taxon>
        <taxon>Candidatus Aquicultoraceae</taxon>
        <taxon>Candidatus Aquicultor</taxon>
    </lineage>
</organism>
<protein>
    <submittedName>
        <fullName evidence="2">DUF47 domain-containing protein</fullName>
    </submittedName>
</protein>
<dbReference type="Proteomes" id="UP000230956">
    <property type="component" value="Unassembled WGS sequence"/>
</dbReference>
<dbReference type="InterPro" id="IPR052912">
    <property type="entry name" value="UPF0111_domain"/>
</dbReference>